<dbReference type="Gene3D" id="3.30.700.10">
    <property type="entry name" value="Glycoprotein, Type 4 Pilin"/>
    <property type="match status" value="1"/>
</dbReference>
<evidence type="ECO:0000313" key="2">
    <source>
        <dbReference type="EMBL" id="RQP22899.1"/>
    </source>
</evidence>
<dbReference type="InterPro" id="IPR008523">
    <property type="entry name" value="DUF805"/>
</dbReference>
<keyword evidence="1" id="KW-1133">Transmembrane helix</keyword>
<gene>
    <name evidence="2" type="ORF">DZC73_21715</name>
</gene>
<protein>
    <submittedName>
        <fullName evidence="2">DUF805 domain-containing protein</fullName>
    </submittedName>
</protein>
<sequence length="177" mass="19361">MPPSADVSDIVDNTEELREPEILTWRGRIGRLRYLAYTMGAYLLMFVAMFFAGLIGGVSRSPVLAMFLMVLCGLGYFVFVVMAAIQRVHDIDWSGWTVLLMLVPLVNVIVGLIWLFKAGTDGANRFGPAPTPNNWGVRILGCIAPLAFIGIMAAVALPAYQAYVAKAKARAVQQQPQ</sequence>
<feature type="transmembrane region" description="Helical" evidence="1">
    <location>
        <begin position="34"/>
        <end position="58"/>
    </location>
</feature>
<organism evidence="2 3">
    <name type="scientific">Piscinibacter terrae</name>
    <dbReference type="NCBI Taxonomy" id="2496871"/>
    <lineage>
        <taxon>Bacteria</taxon>
        <taxon>Pseudomonadati</taxon>
        <taxon>Pseudomonadota</taxon>
        <taxon>Betaproteobacteria</taxon>
        <taxon>Burkholderiales</taxon>
        <taxon>Sphaerotilaceae</taxon>
        <taxon>Piscinibacter</taxon>
    </lineage>
</organism>
<evidence type="ECO:0000313" key="3">
    <source>
        <dbReference type="Proteomes" id="UP000267464"/>
    </source>
</evidence>
<dbReference type="PANTHER" id="PTHR34980">
    <property type="entry name" value="INNER MEMBRANE PROTEIN-RELATED-RELATED"/>
    <property type="match status" value="1"/>
</dbReference>
<reference evidence="2 3" key="1">
    <citation type="submission" date="2018-08" db="EMBL/GenBank/DDBJ databases">
        <authorList>
            <person name="Khan S.A."/>
            <person name="Jeon C.O."/>
            <person name="Chun B.H."/>
            <person name="Jeong S.E."/>
        </authorList>
    </citation>
    <scope>NUCLEOTIDE SEQUENCE [LARGE SCALE GENOMIC DNA]</scope>
    <source>
        <strain evidence="2 3">S-16</strain>
    </source>
</reference>
<keyword evidence="3" id="KW-1185">Reference proteome</keyword>
<dbReference type="Proteomes" id="UP000267464">
    <property type="component" value="Unassembled WGS sequence"/>
</dbReference>
<feature type="transmembrane region" description="Helical" evidence="1">
    <location>
        <begin position="64"/>
        <end position="85"/>
    </location>
</feature>
<keyword evidence="1" id="KW-0812">Transmembrane</keyword>
<feature type="transmembrane region" description="Helical" evidence="1">
    <location>
        <begin position="97"/>
        <end position="116"/>
    </location>
</feature>
<dbReference type="PANTHER" id="PTHR34980:SF3">
    <property type="entry name" value="BLR8105 PROTEIN"/>
    <property type="match status" value="1"/>
</dbReference>
<comment type="caution">
    <text evidence="2">The sequence shown here is derived from an EMBL/GenBank/DDBJ whole genome shotgun (WGS) entry which is preliminary data.</text>
</comment>
<dbReference type="EMBL" id="QUSW01000006">
    <property type="protein sequence ID" value="RQP22899.1"/>
    <property type="molecule type" value="Genomic_DNA"/>
</dbReference>
<proteinExistence type="predicted"/>
<dbReference type="GO" id="GO:0005886">
    <property type="term" value="C:plasma membrane"/>
    <property type="evidence" value="ECO:0007669"/>
    <property type="project" value="TreeGrafter"/>
</dbReference>
<keyword evidence="1" id="KW-0472">Membrane</keyword>
<reference evidence="2 3" key="2">
    <citation type="submission" date="2018-12" db="EMBL/GenBank/DDBJ databases">
        <title>Rhizobacter gummiphilus sp. nov., a rubber-degrading bacterium isolated from the soil of a botanical garden in Japan.</title>
        <authorList>
            <person name="Shunsuke S.S."/>
        </authorList>
    </citation>
    <scope>NUCLEOTIDE SEQUENCE [LARGE SCALE GENOMIC DNA]</scope>
    <source>
        <strain evidence="2 3">S-16</strain>
    </source>
</reference>
<feature type="transmembrane region" description="Helical" evidence="1">
    <location>
        <begin position="136"/>
        <end position="160"/>
    </location>
</feature>
<dbReference type="OrthoDB" id="9812349at2"/>
<dbReference type="Pfam" id="PF05656">
    <property type="entry name" value="DUF805"/>
    <property type="match status" value="1"/>
</dbReference>
<dbReference type="AlphaFoldDB" id="A0A3N7JP87"/>
<name>A0A3N7JP87_9BURK</name>
<evidence type="ECO:0000256" key="1">
    <source>
        <dbReference type="SAM" id="Phobius"/>
    </source>
</evidence>
<accession>A0A3N7JP87</accession>